<keyword evidence="1" id="KW-0732">Signal</keyword>
<reference evidence="2 3" key="1">
    <citation type="submission" date="2015-02" db="EMBL/GenBank/DDBJ databases">
        <authorList>
            <person name="Chooi Y.-H."/>
        </authorList>
    </citation>
    <scope>NUCLEOTIDE SEQUENCE [LARGE SCALE GENOMIC DNA]</scope>
    <source>
        <strain evidence="2">E3</strain>
    </source>
</reference>
<dbReference type="EMBL" id="CDSF01000132">
    <property type="protein sequence ID" value="CEP02557.1"/>
    <property type="molecule type" value="Genomic_DNA"/>
</dbReference>
<dbReference type="AlphaFoldDB" id="A0A0G4J4V7"/>
<keyword evidence="3" id="KW-1185">Reference proteome</keyword>
<proteinExistence type="predicted"/>
<accession>A0A0G4J4V7</accession>
<organism evidence="2 3">
    <name type="scientific">Plasmodiophora brassicae</name>
    <name type="common">Clubroot disease agent</name>
    <dbReference type="NCBI Taxonomy" id="37360"/>
    <lineage>
        <taxon>Eukaryota</taxon>
        <taxon>Sar</taxon>
        <taxon>Rhizaria</taxon>
        <taxon>Endomyxa</taxon>
        <taxon>Phytomyxea</taxon>
        <taxon>Plasmodiophorida</taxon>
        <taxon>Plasmodiophoridae</taxon>
        <taxon>Plasmodiophora</taxon>
    </lineage>
</organism>
<feature type="signal peptide" evidence="1">
    <location>
        <begin position="1"/>
        <end position="16"/>
    </location>
</feature>
<protein>
    <submittedName>
        <fullName evidence="2">Uncharacterized protein</fullName>
    </submittedName>
</protein>
<dbReference type="Proteomes" id="UP000039324">
    <property type="component" value="Unassembled WGS sequence"/>
</dbReference>
<feature type="chain" id="PRO_5005193852" evidence="1">
    <location>
        <begin position="17"/>
        <end position="73"/>
    </location>
</feature>
<sequence length="73" mass="8289">MCLLAVLLLRWVMRRTIPVGQESYVRHDGVIQLRENNDQPPVAGFVGRKQNQGMRENVETLIDELSGQRATAL</sequence>
<gene>
    <name evidence="2" type="ORF">PBRA_009141</name>
</gene>
<evidence type="ECO:0000313" key="2">
    <source>
        <dbReference type="EMBL" id="CEP02557.1"/>
    </source>
</evidence>
<evidence type="ECO:0000313" key="3">
    <source>
        <dbReference type="Proteomes" id="UP000039324"/>
    </source>
</evidence>
<evidence type="ECO:0000256" key="1">
    <source>
        <dbReference type="SAM" id="SignalP"/>
    </source>
</evidence>
<name>A0A0G4J4V7_PLABS</name>